<evidence type="ECO:0000313" key="3">
    <source>
        <dbReference type="Proteomes" id="UP000599074"/>
    </source>
</evidence>
<dbReference type="AlphaFoldDB" id="A0A8J3X2P5"/>
<dbReference type="InterPro" id="IPR022536">
    <property type="entry name" value="EspC"/>
</dbReference>
<dbReference type="GO" id="GO:0009306">
    <property type="term" value="P:protein secretion"/>
    <property type="evidence" value="ECO:0007669"/>
    <property type="project" value="InterPro"/>
</dbReference>
<evidence type="ECO:0000313" key="2">
    <source>
        <dbReference type="EMBL" id="GII25717.1"/>
    </source>
</evidence>
<reference evidence="2" key="1">
    <citation type="submission" date="2021-01" db="EMBL/GenBank/DDBJ databases">
        <title>Whole genome shotgun sequence of Planosporangium mesophilum NBRC 109066.</title>
        <authorList>
            <person name="Komaki H."/>
            <person name="Tamura T."/>
        </authorList>
    </citation>
    <scope>NUCLEOTIDE SEQUENCE</scope>
    <source>
        <strain evidence="2">NBRC 109066</strain>
    </source>
</reference>
<dbReference type="Proteomes" id="UP000599074">
    <property type="component" value="Unassembled WGS sequence"/>
</dbReference>
<organism evidence="2 3">
    <name type="scientific">Planosporangium mesophilum</name>
    <dbReference type="NCBI Taxonomy" id="689768"/>
    <lineage>
        <taxon>Bacteria</taxon>
        <taxon>Bacillati</taxon>
        <taxon>Actinomycetota</taxon>
        <taxon>Actinomycetes</taxon>
        <taxon>Micromonosporales</taxon>
        <taxon>Micromonosporaceae</taxon>
        <taxon>Planosporangium</taxon>
    </lineage>
</organism>
<comment type="caution">
    <text evidence="2">The sequence shown here is derived from an EMBL/GenBank/DDBJ whole genome shotgun (WGS) entry which is preliminary data.</text>
</comment>
<keyword evidence="3" id="KW-1185">Reference proteome</keyword>
<feature type="compositionally biased region" description="Basic residues" evidence="1">
    <location>
        <begin position="97"/>
        <end position="106"/>
    </location>
</feature>
<dbReference type="EMBL" id="BOON01000057">
    <property type="protein sequence ID" value="GII25717.1"/>
    <property type="molecule type" value="Genomic_DNA"/>
</dbReference>
<gene>
    <name evidence="2" type="ORF">Pme01_53140</name>
</gene>
<sequence length="106" mass="10938">MSSGDGIGVTPSDLIAHAGHVEAIGDRVATARQAGAAVRPSMTAYGKLCTIVPTLLAGLQDMVVDGIDAAAHSLHDSGQRLRTAADGYQSADDHAQARHQRVRGPQ</sequence>
<dbReference type="RefSeq" id="WP_168117653.1">
    <property type="nucleotide sequence ID" value="NZ_BOON01000057.1"/>
</dbReference>
<proteinExistence type="predicted"/>
<feature type="region of interest" description="Disordered" evidence="1">
    <location>
        <begin position="84"/>
        <end position="106"/>
    </location>
</feature>
<accession>A0A8J3X2P5</accession>
<evidence type="ECO:0008006" key="4">
    <source>
        <dbReference type="Google" id="ProtNLM"/>
    </source>
</evidence>
<name>A0A8J3X2P5_9ACTN</name>
<protein>
    <recommendedName>
        <fullName evidence="4">ESX-1 secretion-associated protein</fullName>
    </recommendedName>
</protein>
<dbReference type="Pfam" id="PF10824">
    <property type="entry name" value="T7SS_ESX_EspC"/>
    <property type="match status" value="1"/>
</dbReference>
<evidence type="ECO:0000256" key="1">
    <source>
        <dbReference type="SAM" id="MobiDB-lite"/>
    </source>
</evidence>